<dbReference type="STRING" id="106549.A0A540K868"/>
<evidence type="ECO:0000313" key="6">
    <source>
        <dbReference type="EMBL" id="TQD70428.1"/>
    </source>
</evidence>
<feature type="domain" description="Ankyrin repeat" evidence="5">
    <location>
        <begin position="1"/>
        <end position="126"/>
    </location>
</feature>
<name>A0A540K868_MALBA</name>
<keyword evidence="3" id="KW-0472">Membrane</keyword>
<evidence type="ECO:0000256" key="4">
    <source>
        <dbReference type="SAM" id="MobiDB-lite"/>
    </source>
</evidence>
<evidence type="ECO:0000256" key="2">
    <source>
        <dbReference type="ARBA" id="ARBA00022737"/>
    </source>
</evidence>
<dbReference type="PANTHER" id="PTHR12447">
    <property type="entry name" value="ANKYRIN REPEAT DOMAIN-CONTAINING PROTEIN 13"/>
    <property type="match status" value="1"/>
</dbReference>
<evidence type="ECO:0000259" key="5">
    <source>
        <dbReference type="Pfam" id="PF11904"/>
    </source>
</evidence>
<dbReference type="EMBL" id="VIEB01001811">
    <property type="protein sequence ID" value="TQD70428.1"/>
    <property type="molecule type" value="Genomic_DNA"/>
</dbReference>
<reference evidence="6 7" key="1">
    <citation type="journal article" date="2019" name="G3 (Bethesda)">
        <title>Sequencing of a Wild Apple (Malus baccata) Genome Unravels the Differences Between Cultivated and Wild Apple Species Regarding Disease Resistance and Cold Tolerance.</title>
        <authorList>
            <person name="Chen X."/>
        </authorList>
    </citation>
    <scope>NUCLEOTIDE SEQUENCE [LARGE SCALE GENOMIC DNA]</scope>
    <source>
        <strain evidence="7">cv. Shandingzi</strain>
        <tissue evidence="6">Leaves</tissue>
    </source>
</reference>
<dbReference type="Proteomes" id="UP000315295">
    <property type="component" value="Unassembled WGS sequence"/>
</dbReference>
<dbReference type="GO" id="GO:0005737">
    <property type="term" value="C:cytoplasm"/>
    <property type="evidence" value="ECO:0007669"/>
    <property type="project" value="TreeGrafter"/>
</dbReference>
<protein>
    <recommendedName>
        <fullName evidence="5">Ankyrin repeat domain-containing protein</fullName>
    </recommendedName>
</protein>
<dbReference type="InterPro" id="IPR055285">
    <property type="entry name" value="ANKRD13_C"/>
</dbReference>
<feature type="region of interest" description="Disordered" evidence="4">
    <location>
        <begin position="46"/>
        <end position="148"/>
    </location>
</feature>
<dbReference type="Pfam" id="PF11904">
    <property type="entry name" value="ANKRD13_C"/>
    <property type="match status" value="1"/>
</dbReference>
<keyword evidence="7" id="KW-1185">Reference proteome</keyword>
<sequence length="148" mass="16587">MRELLTTKFPPGTFPVKVAIPVVPTVRVVITFTKFVELPPTEQFFTPMSSPREFIHEGRGQQEEEHNYKAQKPPSFSSSSWLRRNSSQSGSSASKQNHHQHQHCAPPAVVAAQDSSDPFAIPSGYTWTSIEDKSSKMKKSKSTRRSSK</sequence>
<organism evidence="6 7">
    <name type="scientific">Malus baccata</name>
    <name type="common">Siberian crab apple</name>
    <name type="synonym">Pyrus baccata</name>
    <dbReference type="NCBI Taxonomy" id="106549"/>
    <lineage>
        <taxon>Eukaryota</taxon>
        <taxon>Viridiplantae</taxon>
        <taxon>Streptophyta</taxon>
        <taxon>Embryophyta</taxon>
        <taxon>Tracheophyta</taxon>
        <taxon>Spermatophyta</taxon>
        <taxon>Magnoliopsida</taxon>
        <taxon>eudicotyledons</taxon>
        <taxon>Gunneridae</taxon>
        <taxon>Pentapetalae</taxon>
        <taxon>rosids</taxon>
        <taxon>fabids</taxon>
        <taxon>Rosales</taxon>
        <taxon>Rosaceae</taxon>
        <taxon>Amygdaloideae</taxon>
        <taxon>Maleae</taxon>
        <taxon>Malus</taxon>
    </lineage>
</organism>
<accession>A0A540K868</accession>
<dbReference type="AlphaFoldDB" id="A0A540K868"/>
<dbReference type="InterPro" id="IPR021832">
    <property type="entry name" value="ANKRD13"/>
</dbReference>
<feature type="compositionally biased region" description="Basic and acidic residues" evidence="4">
    <location>
        <begin position="53"/>
        <end position="68"/>
    </location>
</feature>
<evidence type="ECO:0000256" key="1">
    <source>
        <dbReference type="ARBA" id="ARBA00004308"/>
    </source>
</evidence>
<keyword evidence="2" id="KW-0677">Repeat</keyword>
<feature type="compositionally biased region" description="Basic residues" evidence="4">
    <location>
        <begin position="136"/>
        <end position="148"/>
    </location>
</feature>
<dbReference type="GO" id="GO:0012505">
    <property type="term" value="C:endomembrane system"/>
    <property type="evidence" value="ECO:0007669"/>
    <property type="project" value="UniProtKB-SubCell"/>
</dbReference>
<gene>
    <name evidence="6" type="ORF">C1H46_044033</name>
</gene>
<comment type="caution">
    <text evidence="6">The sequence shown here is derived from an EMBL/GenBank/DDBJ whole genome shotgun (WGS) entry which is preliminary data.</text>
</comment>
<dbReference type="PANTHER" id="PTHR12447:SF7">
    <property type="entry name" value="ANKYRIN REPEAT FAMILY PROTEIN"/>
    <property type="match status" value="1"/>
</dbReference>
<proteinExistence type="predicted"/>
<evidence type="ECO:0000256" key="3">
    <source>
        <dbReference type="ARBA" id="ARBA00023136"/>
    </source>
</evidence>
<feature type="compositionally biased region" description="Low complexity" evidence="4">
    <location>
        <begin position="75"/>
        <end position="94"/>
    </location>
</feature>
<comment type="subcellular location">
    <subcellularLocation>
        <location evidence="1">Endomembrane system</location>
    </subcellularLocation>
</comment>
<evidence type="ECO:0000313" key="7">
    <source>
        <dbReference type="Proteomes" id="UP000315295"/>
    </source>
</evidence>